<feature type="transmembrane region" description="Helical" evidence="1">
    <location>
        <begin position="128"/>
        <end position="148"/>
    </location>
</feature>
<evidence type="ECO:0000256" key="1">
    <source>
        <dbReference type="SAM" id="Phobius"/>
    </source>
</evidence>
<dbReference type="Proteomes" id="UP000009082">
    <property type="component" value="Unassembled WGS sequence"/>
</dbReference>
<feature type="signal peptide" evidence="2">
    <location>
        <begin position="1"/>
        <end position="16"/>
    </location>
</feature>
<proteinExistence type="predicted"/>
<dbReference type="InParanoid" id="C4V7T3"/>
<keyword evidence="1" id="KW-0472">Membrane</keyword>
<protein>
    <submittedName>
        <fullName evidence="3">Uncharacterized protein</fullName>
    </submittedName>
</protein>
<sequence>MIFLLFSLCFSHPLGTLIFHKNSAELSFDDTYYVKDYTIMAGALKANAEQFISIHRDTSQVGQRDSLHVSLDKIKQPESNKEYSIRVTIFKNGKDEYYYSESFRYHIKQKKWVLSRAYESDPWYIERLWYIIGCSVLLGCGLILYIVLRNRKNTELEQF</sequence>
<dbReference type="EMBL" id="ACOL01000028">
    <property type="protein sequence ID" value="EEQ82728.1"/>
    <property type="molecule type" value="Genomic_DNA"/>
</dbReference>
<dbReference type="OMA" id="IRVTIFK"/>
<keyword evidence="1" id="KW-0812">Transmembrane</keyword>
<keyword evidence="1" id="KW-1133">Transmembrane helix</keyword>
<evidence type="ECO:0000313" key="4">
    <source>
        <dbReference type="Proteomes" id="UP000009082"/>
    </source>
</evidence>
<dbReference type="AlphaFoldDB" id="C4V7T3"/>
<accession>C4V7T3</accession>
<dbReference type="KEGG" id="nce:NCER_100522"/>
<evidence type="ECO:0000313" key="3">
    <source>
        <dbReference type="EMBL" id="EEQ82728.1"/>
    </source>
</evidence>
<evidence type="ECO:0000256" key="2">
    <source>
        <dbReference type="SAM" id="SignalP"/>
    </source>
</evidence>
<feature type="chain" id="PRO_5002944925" evidence="2">
    <location>
        <begin position="17"/>
        <end position="159"/>
    </location>
</feature>
<name>C4V7T3_VAIC1</name>
<gene>
    <name evidence="3" type="ORF">NCER_100522</name>
</gene>
<organism evidence="4">
    <name type="scientific">Vairimorpha ceranae (strain BRL01)</name>
    <name type="common">Microsporidian parasite</name>
    <name type="synonym">Nosema ceranae</name>
    <dbReference type="NCBI Taxonomy" id="578460"/>
    <lineage>
        <taxon>Eukaryota</taxon>
        <taxon>Fungi</taxon>
        <taxon>Fungi incertae sedis</taxon>
        <taxon>Microsporidia</taxon>
        <taxon>Nosematidae</taxon>
        <taxon>Vairimorpha</taxon>
    </lineage>
</organism>
<dbReference type="HOGENOM" id="CLU_1661293_0_0_1"/>
<reference evidence="4" key="1">
    <citation type="journal article" date="2009" name="PLoS Pathog.">
        <title>Genomic analyses of the microsporidian Nosema ceranae, an emergent pathogen of honey bees.</title>
        <authorList>
            <person name="Cornman R.S."/>
            <person name="Chen Y.P."/>
            <person name="Schatz M.C."/>
            <person name="Street C."/>
            <person name="Zhao Y."/>
            <person name="Desany B."/>
            <person name="Egholm M."/>
            <person name="Hutchison S."/>
            <person name="Pettis J.S."/>
            <person name="Lipkin W.I."/>
            <person name="Evans J.D."/>
        </authorList>
    </citation>
    <scope>NUCLEOTIDE SEQUENCE [LARGE SCALE GENOMIC DNA]</scope>
    <source>
        <strain evidence="4">BRL01</strain>
    </source>
</reference>
<keyword evidence="2" id="KW-0732">Signal</keyword>
<dbReference type="VEuPathDB" id="MicrosporidiaDB:NCER_100522"/>